<dbReference type="Pfam" id="PF09551">
    <property type="entry name" value="Spore_II_R"/>
    <property type="match status" value="1"/>
</dbReference>
<dbReference type="Proteomes" id="UP000543642">
    <property type="component" value="Unassembled WGS sequence"/>
</dbReference>
<sequence length="202" mass="23164">MKRPLIFLCLAFCGVLLMFVPDKNYQREISDKILRFHVIANSDSFQDQQLKIQVRDAILDFLREPLAQCESREECEAAVLENLSGIEAAALACVRQQGYDYSVDAALTNQYFPEKTYGDMTFPRGFYQSLTVDIGSGRGRNWWCVLFPSLCFTDAVTADVGEESRETLENTLTPQTYETLLEGAHVQIRFKIWEIIDHLFLK</sequence>
<protein>
    <submittedName>
        <fullName evidence="1">Stage II sporulation protein R</fullName>
    </submittedName>
</protein>
<comment type="caution">
    <text evidence="1">The sequence shown here is derived from an EMBL/GenBank/DDBJ whole genome shotgun (WGS) entry which is preliminary data.</text>
</comment>
<dbReference type="RefSeq" id="WP_183770662.1">
    <property type="nucleotide sequence ID" value="NZ_JACHFW010000001.1"/>
</dbReference>
<evidence type="ECO:0000313" key="1">
    <source>
        <dbReference type="EMBL" id="MBB5263199.1"/>
    </source>
</evidence>
<dbReference type="EMBL" id="JACHFW010000001">
    <property type="protein sequence ID" value="MBB5263199.1"/>
    <property type="molecule type" value="Genomic_DNA"/>
</dbReference>
<reference evidence="1 2" key="1">
    <citation type="submission" date="2020-08" db="EMBL/GenBank/DDBJ databases">
        <title>Genomic Encyclopedia of Type Strains, Phase IV (KMG-IV): sequencing the most valuable type-strain genomes for metagenomic binning, comparative biology and taxonomic classification.</title>
        <authorList>
            <person name="Goeker M."/>
        </authorList>
    </citation>
    <scope>NUCLEOTIDE SEQUENCE [LARGE SCALE GENOMIC DNA]</scope>
    <source>
        <strain evidence="1 2">DSM 106146</strain>
    </source>
</reference>
<dbReference type="InterPro" id="IPR014202">
    <property type="entry name" value="Spore_II_R"/>
</dbReference>
<dbReference type="NCBIfam" id="TIGR02837">
    <property type="entry name" value="spore_II_R"/>
    <property type="match status" value="1"/>
</dbReference>
<gene>
    <name evidence="1" type="ORF">HNP82_000293</name>
</gene>
<name>A0A7W8M3W2_9FIRM</name>
<proteinExistence type="predicted"/>
<organism evidence="1 2">
    <name type="scientific">Catenibacillus scindens</name>
    <dbReference type="NCBI Taxonomy" id="673271"/>
    <lineage>
        <taxon>Bacteria</taxon>
        <taxon>Bacillati</taxon>
        <taxon>Bacillota</taxon>
        <taxon>Clostridia</taxon>
        <taxon>Lachnospirales</taxon>
        <taxon>Lachnospiraceae</taxon>
        <taxon>Catenibacillus</taxon>
    </lineage>
</organism>
<accession>A0A7W8M3W2</accession>
<evidence type="ECO:0000313" key="2">
    <source>
        <dbReference type="Proteomes" id="UP000543642"/>
    </source>
</evidence>
<keyword evidence="2" id="KW-1185">Reference proteome</keyword>
<dbReference type="AlphaFoldDB" id="A0A7W8M3W2"/>